<keyword evidence="7 14" id="KW-0418">Kinase</keyword>
<organism evidence="14 15">
    <name type="scientific">Desulfofarcimen acetoxidans (strain ATCC 49208 / DSM 771 / KCTC 5769 / VKM B-1644 / 5575)</name>
    <name type="common">Desulfotomaculum acetoxidans</name>
    <dbReference type="NCBI Taxonomy" id="485916"/>
    <lineage>
        <taxon>Bacteria</taxon>
        <taxon>Bacillati</taxon>
        <taxon>Bacillota</taxon>
        <taxon>Clostridia</taxon>
        <taxon>Eubacteriales</taxon>
        <taxon>Peptococcaceae</taxon>
        <taxon>Desulfofarcimen</taxon>
    </lineage>
</organism>
<dbReference type="InterPro" id="IPR003661">
    <property type="entry name" value="HisK_dim/P_dom"/>
</dbReference>
<evidence type="ECO:0000256" key="3">
    <source>
        <dbReference type="ARBA" id="ARBA00012438"/>
    </source>
</evidence>
<evidence type="ECO:0000256" key="4">
    <source>
        <dbReference type="ARBA" id="ARBA00022553"/>
    </source>
</evidence>
<keyword evidence="8" id="KW-0067">ATP-binding</keyword>
<evidence type="ECO:0000256" key="2">
    <source>
        <dbReference type="ARBA" id="ARBA00004370"/>
    </source>
</evidence>
<dbReference type="eggNOG" id="COG2205">
    <property type="taxonomic scope" value="Bacteria"/>
</dbReference>
<evidence type="ECO:0000313" key="15">
    <source>
        <dbReference type="Proteomes" id="UP000002217"/>
    </source>
</evidence>
<dbReference type="PANTHER" id="PTHR43711">
    <property type="entry name" value="TWO-COMPONENT HISTIDINE KINASE"/>
    <property type="match status" value="1"/>
</dbReference>
<dbReference type="Proteomes" id="UP000002217">
    <property type="component" value="Chromosome"/>
</dbReference>
<evidence type="ECO:0000259" key="12">
    <source>
        <dbReference type="PROSITE" id="PS50109"/>
    </source>
</evidence>
<dbReference type="InterPro" id="IPR005467">
    <property type="entry name" value="His_kinase_dom"/>
</dbReference>
<evidence type="ECO:0000256" key="1">
    <source>
        <dbReference type="ARBA" id="ARBA00000085"/>
    </source>
</evidence>
<dbReference type="InterPro" id="IPR050736">
    <property type="entry name" value="Sensor_HK_Regulatory"/>
</dbReference>
<dbReference type="FunFam" id="3.30.565.10:FF:000006">
    <property type="entry name" value="Sensor histidine kinase WalK"/>
    <property type="match status" value="1"/>
</dbReference>
<sequence length="679" mass="76426">MKEKPDNNLFILQWIWKSYLRNALIPLLLIELVFIGMFFLSNNWSQREMLSLLKNEVRAHLQEIAQRECLIISEQISDISPVAAANADKIINTVTNQILNLDLPWQGYGLLLGKDGTVLALPDRGEKDWVLNELTNHHYNEAALKDAFAPDQFNLYKRPDLAAFGKQVAGKTTGFASINLGGMKQAVSWATVTGTGWKLLIIAPENNIYSNADKMNGRLLKIGSSMLAGLVLLYCIFFFILFKKSHKMSNSISQPLLEINNIIQRIVAGDYFQKQKDLGVHELQETASLLVHMGQQLETANENLLHIQAKLKKKESDLQALIKSIDDIIFEVDENGIFKNVWTNSEKILLMPVDQVIGNPIQSIIAPDKSDIYLSKIKQVIENQEPDVFEYMMDTLYGRRWYLVRIAPIASELKSVSVSMRDISERKEMEKSIIAAKEETEKASMAKSQFLSNMSHELRTPLNAVLGFSQILQMDKSAPLDNSQSESVKEIVKAGNHLLMLINEILDLAKIESGKLNILIEPVKILPIIEETVAFIKPLAKENDIEIAINPRDCMEQYVLADSIRLRQVLLNLFSNAVKYNYNSGKVSFYCEKIDKFIRFNILDSGLGIPSAQLPAIFDPFYRLPITANNVEGTGIGLAAAKQLVELMGGNINVKSQEGQGSHFWFDIPCAEAVDRRDI</sequence>
<evidence type="ECO:0000256" key="6">
    <source>
        <dbReference type="ARBA" id="ARBA00022741"/>
    </source>
</evidence>
<evidence type="ECO:0000259" key="13">
    <source>
        <dbReference type="PROSITE" id="PS50112"/>
    </source>
</evidence>
<dbReference type="FunFam" id="1.10.287.130:FF:000038">
    <property type="entry name" value="Sensory transduction histidine kinase"/>
    <property type="match status" value="1"/>
</dbReference>
<evidence type="ECO:0000256" key="10">
    <source>
        <dbReference type="ARBA" id="ARBA00023136"/>
    </source>
</evidence>
<proteinExistence type="predicted"/>
<dbReference type="Pfam" id="PF00512">
    <property type="entry name" value="HisKA"/>
    <property type="match status" value="1"/>
</dbReference>
<comment type="subcellular location">
    <subcellularLocation>
        <location evidence="2">Membrane</location>
    </subcellularLocation>
</comment>
<dbReference type="KEGG" id="dae:Dtox_4197"/>
<gene>
    <name evidence="14" type="ordered locus">Dtox_4197</name>
</gene>
<dbReference type="CDD" id="cd00130">
    <property type="entry name" value="PAS"/>
    <property type="match status" value="1"/>
</dbReference>
<keyword evidence="9" id="KW-0902">Two-component regulatory system</keyword>
<dbReference type="Gene3D" id="3.30.565.10">
    <property type="entry name" value="Histidine kinase-like ATPase, C-terminal domain"/>
    <property type="match status" value="1"/>
</dbReference>
<keyword evidence="11" id="KW-0812">Transmembrane</keyword>
<protein>
    <recommendedName>
        <fullName evidence="3">histidine kinase</fullName>
        <ecNumber evidence="3">2.7.13.3</ecNumber>
    </recommendedName>
</protein>
<dbReference type="NCBIfam" id="TIGR00229">
    <property type="entry name" value="sensory_box"/>
    <property type="match status" value="1"/>
</dbReference>
<keyword evidence="4" id="KW-0597">Phosphoprotein</keyword>
<dbReference type="InterPro" id="IPR036890">
    <property type="entry name" value="HATPase_C_sf"/>
</dbReference>
<dbReference type="SUPFAM" id="SSF47384">
    <property type="entry name" value="Homodimeric domain of signal transducing histidine kinase"/>
    <property type="match status" value="1"/>
</dbReference>
<dbReference type="EC" id="2.7.13.3" evidence="3"/>
<dbReference type="STRING" id="485916.Dtox_4197"/>
<evidence type="ECO:0000256" key="7">
    <source>
        <dbReference type="ARBA" id="ARBA00022777"/>
    </source>
</evidence>
<dbReference type="PANTHER" id="PTHR43711:SF26">
    <property type="entry name" value="SENSOR HISTIDINE KINASE RCSC"/>
    <property type="match status" value="1"/>
</dbReference>
<dbReference type="Pfam" id="PF08448">
    <property type="entry name" value="PAS_4"/>
    <property type="match status" value="1"/>
</dbReference>
<dbReference type="InterPro" id="IPR036097">
    <property type="entry name" value="HisK_dim/P_sf"/>
</dbReference>
<dbReference type="Gene3D" id="1.10.287.130">
    <property type="match status" value="1"/>
</dbReference>
<dbReference type="SMART" id="SM00387">
    <property type="entry name" value="HATPase_c"/>
    <property type="match status" value="1"/>
</dbReference>
<keyword evidence="11" id="KW-1133">Transmembrane helix</keyword>
<evidence type="ECO:0000256" key="11">
    <source>
        <dbReference type="SAM" id="Phobius"/>
    </source>
</evidence>
<dbReference type="GO" id="GO:0000155">
    <property type="term" value="F:phosphorelay sensor kinase activity"/>
    <property type="evidence" value="ECO:0007669"/>
    <property type="project" value="InterPro"/>
</dbReference>
<dbReference type="SUPFAM" id="SSF55785">
    <property type="entry name" value="PYP-like sensor domain (PAS domain)"/>
    <property type="match status" value="1"/>
</dbReference>
<dbReference type="PRINTS" id="PR00344">
    <property type="entry name" value="BCTRLSENSOR"/>
</dbReference>
<feature type="transmembrane region" description="Helical" evidence="11">
    <location>
        <begin position="20"/>
        <end position="40"/>
    </location>
</feature>
<comment type="catalytic activity">
    <reaction evidence="1">
        <text>ATP + protein L-histidine = ADP + protein N-phospho-L-histidine.</text>
        <dbReference type="EC" id="2.7.13.3"/>
    </reaction>
</comment>
<dbReference type="InterPro" id="IPR035965">
    <property type="entry name" value="PAS-like_dom_sf"/>
</dbReference>
<keyword evidence="15" id="KW-1185">Reference proteome</keyword>
<feature type="transmembrane region" description="Helical" evidence="11">
    <location>
        <begin position="219"/>
        <end position="242"/>
    </location>
</feature>
<accession>C8VZC0</accession>
<dbReference type="InterPro" id="IPR013656">
    <property type="entry name" value="PAS_4"/>
</dbReference>
<keyword evidence="10 11" id="KW-0472">Membrane</keyword>
<evidence type="ECO:0000256" key="8">
    <source>
        <dbReference type="ARBA" id="ARBA00022840"/>
    </source>
</evidence>
<dbReference type="PROSITE" id="PS50112">
    <property type="entry name" value="PAS"/>
    <property type="match status" value="1"/>
</dbReference>
<feature type="domain" description="PAS" evidence="13">
    <location>
        <begin position="314"/>
        <end position="384"/>
    </location>
</feature>
<dbReference type="GO" id="GO:0016020">
    <property type="term" value="C:membrane"/>
    <property type="evidence" value="ECO:0007669"/>
    <property type="project" value="UniProtKB-SubCell"/>
</dbReference>
<dbReference type="InterPro" id="IPR003594">
    <property type="entry name" value="HATPase_dom"/>
</dbReference>
<evidence type="ECO:0000313" key="14">
    <source>
        <dbReference type="EMBL" id="ACV64865.1"/>
    </source>
</evidence>
<feature type="domain" description="Histidine kinase" evidence="12">
    <location>
        <begin position="453"/>
        <end position="672"/>
    </location>
</feature>
<name>C8VZC0_DESAS</name>
<dbReference type="OrthoDB" id="9790669at2"/>
<dbReference type="GO" id="GO:0005524">
    <property type="term" value="F:ATP binding"/>
    <property type="evidence" value="ECO:0007669"/>
    <property type="project" value="UniProtKB-KW"/>
</dbReference>
<evidence type="ECO:0000256" key="9">
    <source>
        <dbReference type="ARBA" id="ARBA00023012"/>
    </source>
</evidence>
<dbReference type="InterPro" id="IPR004358">
    <property type="entry name" value="Sig_transdc_His_kin-like_C"/>
</dbReference>
<keyword evidence="6" id="KW-0547">Nucleotide-binding</keyword>
<dbReference type="RefSeq" id="WP_015759535.1">
    <property type="nucleotide sequence ID" value="NC_013216.1"/>
</dbReference>
<reference evidence="14 15" key="1">
    <citation type="journal article" date="2009" name="Stand. Genomic Sci.">
        <title>Complete genome sequence of Desulfotomaculum acetoxidans type strain (5575).</title>
        <authorList>
            <person name="Spring S."/>
            <person name="Lapidus A."/>
            <person name="Schroder M."/>
            <person name="Gleim D."/>
            <person name="Sims D."/>
            <person name="Meincke L."/>
            <person name="Glavina Del Rio T."/>
            <person name="Tice H."/>
            <person name="Copeland A."/>
            <person name="Cheng J.F."/>
            <person name="Lucas S."/>
            <person name="Chen F."/>
            <person name="Nolan M."/>
            <person name="Bruce D."/>
            <person name="Goodwin L."/>
            <person name="Pitluck S."/>
            <person name="Ivanova N."/>
            <person name="Mavromatis K."/>
            <person name="Mikhailova N."/>
            <person name="Pati A."/>
            <person name="Chen A."/>
            <person name="Palaniappan K."/>
            <person name="Land M."/>
            <person name="Hauser L."/>
            <person name="Chang Y.J."/>
            <person name="Jeffries C.D."/>
            <person name="Chain P."/>
            <person name="Saunders E."/>
            <person name="Brettin T."/>
            <person name="Detter J.C."/>
            <person name="Goker M."/>
            <person name="Bristow J."/>
            <person name="Eisen J.A."/>
            <person name="Markowitz V."/>
            <person name="Hugenholtz P."/>
            <person name="Kyrpides N.C."/>
            <person name="Klenk H.P."/>
            <person name="Han C."/>
        </authorList>
    </citation>
    <scope>NUCLEOTIDE SEQUENCE [LARGE SCALE GENOMIC DNA]</scope>
    <source>
        <strain evidence="15">ATCC 49208 / DSM 771 / VKM B-1644</strain>
    </source>
</reference>
<keyword evidence="5" id="KW-0808">Transferase</keyword>
<dbReference type="InterPro" id="IPR000014">
    <property type="entry name" value="PAS"/>
</dbReference>
<dbReference type="CDD" id="cd00082">
    <property type="entry name" value="HisKA"/>
    <property type="match status" value="1"/>
</dbReference>
<dbReference type="HOGENOM" id="CLU_000445_114_13_9"/>
<dbReference type="SMART" id="SM00388">
    <property type="entry name" value="HisKA"/>
    <property type="match status" value="1"/>
</dbReference>
<dbReference type="PROSITE" id="PS50109">
    <property type="entry name" value="HIS_KIN"/>
    <property type="match status" value="1"/>
</dbReference>
<dbReference type="EMBL" id="CP001720">
    <property type="protein sequence ID" value="ACV64865.1"/>
    <property type="molecule type" value="Genomic_DNA"/>
</dbReference>
<dbReference type="Gene3D" id="3.30.450.20">
    <property type="entry name" value="PAS domain"/>
    <property type="match status" value="2"/>
</dbReference>
<dbReference type="SUPFAM" id="SSF55874">
    <property type="entry name" value="ATPase domain of HSP90 chaperone/DNA topoisomerase II/histidine kinase"/>
    <property type="match status" value="1"/>
</dbReference>
<evidence type="ECO:0000256" key="5">
    <source>
        <dbReference type="ARBA" id="ARBA00022679"/>
    </source>
</evidence>
<dbReference type="Pfam" id="PF02518">
    <property type="entry name" value="HATPase_c"/>
    <property type="match status" value="1"/>
</dbReference>
<dbReference type="AlphaFoldDB" id="C8VZC0"/>